<evidence type="ECO:0000256" key="2">
    <source>
        <dbReference type="ARBA" id="ARBA00022527"/>
    </source>
</evidence>
<name>A0A364KN37_TALAM</name>
<keyword evidence="3" id="KW-0597">Phosphoprotein</keyword>
<evidence type="ECO:0000256" key="7">
    <source>
        <dbReference type="ARBA" id="ARBA00048679"/>
    </source>
</evidence>
<accession>A0A364KN37</accession>
<dbReference type="InterPro" id="IPR031850">
    <property type="entry name" value="Fungal_KA1_dom"/>
</dbReference>
<dbReference type="InterPro" id="IPR043024">
    <property type="entry name" value="KA1_sf_fungal"/>
</dbReference>
<evidence type="ECO:0000313" key="10">
    <source>
        <dbReference type="Proteomes" id="UP000249363"/>
    </source>
</evidence>
<proteinExistence type="predicted"/>
<dbReference type="GeneID" id="63790191"/>
<dbReference type="RefSeq" id="XP_040729479.1">
    <property type="nucleotide sequence ID" value="XM_040872573.1"/>
</dbReference>
<comment type="catalytic activity">
    <reaction evidence="6">
        <text>L-threonyl-[protein] + ATP = O-phospho-L-threonyl-[protein] + ADP + H(+)</text>
        <dbReference type="Rhea" id="RHEA:46608"/>
        <dbReference type="Rhea" id="RHEA-COMP:11060"/>
        <dbReference type="Rhea" id="RHEA-COMP:11605"/>
        <dbReference type="ChEBI" id="CHEBI:15378"/>
        <dbReference type="ChEBI" id="CHEBI:30013"/>
        <dbReference type="ChEBI" id="CHEBI:30616"/>
        <dbReference type="ChEBI" id="CHEBI:61977"/>
        <dbReference type="ChEBI" id="CHEBI:456216"/>
        <dbReference type="EC" id="2.7.11.1"/>
    </reaction>
</comment>
<sequence length="75" mass="8676">DLNLRPVEFSAEFFTVLEHGRHANLSLVRFRQERGAASSFHKVVDTLELVLKRRSFVVEDPVRSKKMVKILDNVP</sequence>
<dbReference type="EC" id="2.7.11.1" evidence="1"/>
<evidence type="ECO:0000256" key="6">
    <source>
        <dbReference type="ARBA" id="ARBA00047899"/>
    </source>
</evidence>
<evidence type="ECO:0000259" key="8">
    <source>
        <dbReference type="Pfam" id="PF16797"/>
    </source>
</evidence>
<dbReference type="EMBL" id="MIKG01000001">
    <property type="protein sequence ID" value="RAO64962.1"/>
    <property type="molecule type" value="Genomic_DNA"/>
</dbReference>
<reference evidence="9 10" key="1">
    <citation type="journal article" date="2017" name="Biotechnol. Biofuels">
        <title>Differential beta-glucosidase expression as a function of carbon source availability in Talaromyces amestolkiae: a genomic and proteomic approach.</title>
        <authorList>
            <person name="de Eugenio L.I."/>
            <person name="Mendez-Liter J.A."/>
            <person name="Nieto-Dominguez M."/>
            <person name="Alonso L."/>
            <person name="Gil-Munoz J."/>
            <person name="Barriuso J."/>
            <person name="Prieto A."/>
            <person name="Martinez M.J."/>
        </authorList>
    </citation>
    <scope>NUCLEOTIDE SEQUENCE [LARGE SCALE GENOMIC DNA]</scope>
    <source>
        <strain evidence="9 10">CIB</strain>
    </source>
</reference>
<evidence type="ECO:0000313" key="9">
    <source>
        <dbReference type="EMBL" id="RAO64962.1"/>
    </source>
</evidence>
<feature type="non-terminal residue" evidence="9">
    <location>
        <position position="1"/>
    </location>
</feature>
<dbReference type="Pfam" id="PF16797">
    <property type="entry name" value="Fungal_KA1"/>
    <property type="match status" value="1"/>
</dbReference>
<comment type="caution">
    <text evidence="9">The sequence shown here is derived from an EMBL/GenBank/DDBJ whole genome shotgun (WGS) entry which is preliminary data.</text>
</comment>
<gene>
    <name evidence="9" type="ORF">BHQ10_000974</name>
</gene>
<organism evidence="9 10">
    <name type="scientific">Talaromyces amestolkiae</name>
    <dbReference type="NCBI Taxonomy" id="1196081"/>
    <lineage>
        <taxon>Eukaryota</taxon>
        <taxon>Fungi</taxon>
        <taxon>Dikarya</taxon>
        <taxon>Ascomycota</taxon>
        <taxon>Pezizomycotina</taxon>
        <taxon>Eurotiomycetes</taxon>
        <taxon>Eurotiomycetidae</taxon>
        <taxon>Eurotiales</taxon>
        <taxon>Trichocomaceae</taxon>
        <taxon>Talaromyces</taxon>
        <taxon>Talaromyces sect. Talaromyces</taxon>
    </lineage>
</organism>
<protein>
    <recommendedName>
        <fullName evidence="1">non-specific serine/threonine protein kinase</fullName>
        <ecNumber evidence="1">2.7.11.1</ecNumber>
    </recommendedName>
</protein>
<keyword evidence="2" id="KW-0723">Serine/threonine-protein kinase</keyword>
<dbReference type="GO" id="GO:0004674">
    <property type="term" value="F:protein serine/threonine kinase activity"/>
    <property type="evidence" value="ECO:0007669"/>
    <property type="project" value="UniProtKB-KW"/>
</dbReference>
<evidence type="ECO:0000256" key="1">
    <source>
        <dbReference type="ARBA" id="ARBA00012513"/>
    </source>
</evidence>
<dbReference type="STRING" id="1196081.A0A364KN37"/>
<comment type="catalytic activity">
    <reaction evidence="7">
        <text>L-seryl-[protein] + ATP = O-phospho-L-seryl-[protein] + ADP + H(+)</text>
        <dbReference type="Rhea" id="RHEA:17989"/>
        <dbReference type="Rhea" id="RHEA-COMP:9863"/>
        <dbReference type="Rhea" id="RHEA-COMP:11604"/>
        <dbReference type="ChEBI" id="CHEBI:15378"/>
        <dbReference type="ChEBI" id="CHEBI:29999"/>
        <dbReference type="ChEBI" id="CHEBI:30616"/>
        <dbReference type="ChEBI" id="CHEBI:83421"/>
        <dbReference type="ChEBI" id="CHEBI:456216"/>
        <dbReference type="EC" id="2.7.11.1"/>
    </reaction>
</comment>
<evidence type="ECO:0000256" key="5">
    <source>
        <dbReference type="ARBA" id="ARBA00022777"/>
    </source>
</evidence>
<dbReference type="OrthoDB" id="504170at2759"/>
<keyword evidence="5" id="KW-0418">Kinase</keyword>
<dbReference type="AlphaFoldDB" id="A0A364KN37"/>
<keyword evidence="10" id="KW-1185">Reference proteome</keyword>
<dbReference type="Gene3D" id="3.30.310.220">
    <property type="entry name" value="Fungal kinase associated-1 domain"/>
    <property type="match status" value="1"/>
</dbReference>
<keyword evidence="4" id="KW-0808">Transferase</keyword>
<dbReference type="Proteomes" id="UP000249363">
    <property type="component" value="Unassembled WGS sequence"/>
</dbReference>
<evidence type="ECO:0000256" key="4">
    <source>
        <dbReference type="ARBA" id="ARBA00022679"/>
    </source>
</evidence>
<evidence type="ECO:0000256" key="3">
    <source>
        <dbReference type="ARBA" id="ARBA00022553"/>
    </source>
</evidence>
<feature type="domain" description="Fungal kinase associated-1" evidence="8">
    <location>
        <begin position="2"/>
        <end position="57"/>
    </location>
</feature>